<protein>
    <recommendedName>
        <fullName evidence="5">DUF4355 domain-containing protein</fullName>
    </recommendedName>
</protein>
<dbReference type="Proteomes" id="UP000215005">
    <property type="component" value="Chromosome"/>
</dbReference>
<evidence type="ECO:0000256" key="1">
    <source>
        <dbReference type="SAM" id="Coils"/>
    </source>
</evidence>
<gene>
    <name evidence="3" type="ORF">CDO52_00215</name>
</gene>
<keyword evidence="1" id="KW-0175">Coiled coil</keyword>
<evidence type="ECO:0000313" key="3">
    <source>
        <dbReference type="EMBL" id="ASU81412.1"/>
    </source>
</evidence>
<feature type="compositionally biased region" description="Pro residues" evidence="2">
    <location>
        <begin position="119"/>
        <end position="130"/>
    </location>
</feature>
<organism evidence="3 4">
    <name type="scientific">Nocardiopsis gilva YIM 90087</name>
    <dbReference type="NCBI Taxonomy" id="1235441"/>
    <lineage>
        <taxon>Bacteria</taxon>
        <taxon>Bacillati</taxon>
        <taxon>Actinomycetota</taxon>
        <taxon>Actinomycetes</taxon>
        <taxon>Streptosporangiales</taxon>
        <taxon>Nocardiopsidaceae</taxon>
        <taxon>Nocardiopsis</taxon>
    </lineage>
</organism>
<dbReference type="RefSeq" id="WP_017619397.1">
    <property type="nucleotide sequence ID" value="NZ_ANBG01000240.1"/>
</dbReference>
<reference evidence="3 4" key="1">
    <citation type="submission" date="2017-08" db="EMBL/GenBank/DDBJ databases">
        <title>The complete genome sequence of Nocardiopsis gilva YIM 90087.</title>
        <authorList>
            <person name="Yin M."/>
            <person name="Tang S."/>
        </authorList>
    </citation>
    <scope>NUCLEOTIDE SEQUENCE [LARGE SCALE GENOMIC DNA]</scope>
    <source>
        <strain evidence="3 4">YIM 90087</strain>
    </source>
</reference>
<accession>A0A223RZU5</accession>
<sequence>MSDTNNVPAHDLGEGAPSTSTPTFTQDDVDRIVSERLARERAKYADYDDLKSAATEAANVQREYEELSGKTAQVEQQLRVERAARRYGLDDDLLPFLSGQSDEEVEERAKTLATKLTAAPPPTPISPRPDPSQGQGADHALNGDPLLDSLKSKLGIP</sequence>
<keyword evidence="4" id="KW-1185">Reference proteome</keyword>
<evidence type="ECO:0000256" key="2">
    <source>
        <dbReference type="SAM" id="MobiDB-lite"/>
    </source>
</evidence>
<feature type="coiled-coil region" evidence="1">
    <location>
        <begin position="50"/>
        <end position="77"/>
    </location>
</feature>
<dbReference type="AlphaFoldDB" id="A0A223RZU5"/>
<evidence type="ECO:0008006" key="5">
    <source>
        <dbReference type="Google" id="ProtNLM"/>
    </source>
</evidence>
<evidence type="ECO:0000313" key="4">
    <source>
        <dbReference type="Proteomes" id="UP000215005"/>
    </source>
</evidence>
<proteinExistence type="predicted"/>
<feature type="region of interest" description="Disordered" evidence="2">
    <location>
        <begin position="1"/>
        <end position="30"/>
    </location>
</feature>
<feature type="region of interest" description="Disordered" evidence="2">
    <location>
        <begin position="113"/>
        <end position="157"/>
    </location>
</feature>
<name>A0A223RZU5_9ACTN</name>
<dbReference type="EMBL" id="CP022753">
    <property type="protein sequence ID" value="ASU81412.1"/>
    <property type="molecule type" value="Genomic_DNA"/>
</dbReference>
<feature type="compositionally biased region" description="Polar residues" evidence="2">
    <location>
        <begin position="17"/>
        <end position="26"/>
    </location>
</feature>
<dbReference type="KEGG" id="ngv:CDO52_00215"/>